<protein>
    <submittedName>
        <fullName evidence="2">Uncharacterized protein</fullName>
    </submittedName>
</protein>
<feature type="chain" id="PRO_5031028202" evidence="1">
    <location>
        <begin position="21"/>
        <end position="255"/>
    </location>
</feature>
<feature type="signal peptide" evidence="1">
    <location>
        <begin position="1"/>
        <end position="20"/>
    </location>
</feature>
<keyword evidence="1" id="KW-0732">Signal</keyword>
<reference evidence="2" key="1">
    <citation type="submission" date="2021-01" db="EMBL/GenBank/DDBJ databases">
        <authorList>
            <person name="Corre E."/>
            <person name="Pelletier E."/>
            <person name="Niang G."/>
            <person name="Scheremetjew M."/>
            <person name="Finn R."/>
            <person name="Kale V."/>
            <person name="Holt S."/>
            <person name="Cochrane G."/>
            <person name="Meng A."/>
            <person name="Brown T."/>
            <person name="Cohen L."/>
        </authorList>
    </citation>
    <scope>NUCLEOTIDE SEQUENCE</scope>
    <source>
        <strain evidence="2">MM31A-1</strain>
    </source>
</reference>
<gene>
    <name evidence="2" type="ORF">CDEB00056_LOCUS1357</name>
</gene>
<evidence type="ECO:0000256" key="1">
    <source>
        <dbReference type="SAM" id="SignalP"/>
    </source>
</evidence>
<name>A0A7S3PV11_9STRA</name>
<dbReference type="AlphaFoldDB" id="A0A7S3PV11"/>
<evidence type="ECO:0000313" key="2">
    <source>
        <dbReference type="EMBL" id="CAE0456516.1"/>
    </source>
</evidence>
<accession>A0A7S3PV11</accession>
<organism evidence="2">
    <name type="scientific">Chaetoceros debilis</name>
    <dbReference type="NCBI Taxonomy" id="122233"/>
    <lineage>
        <taxon>Eukaryota</taxon>
        <taxon>Sar</taxon>
        <taxon>Stramenopiles</taxon>
        <taxon>Ochrophyta</taxon>
        <taxon>Bacillariophyta</taxon>
        <taxon>Coscinodiscophyceae</taxon>
        <taxon>Chaetocerotophycidae</taxon>
        <taxon>Chaetocerotales</taxon>
        <taxon>Chaetocerotaceae</taxon>
        <taxon>Chaetoceros</taxon>
    </lineage>
</organism>
<dbReference type="EMBL" id="HBIO01001881">
    <property type="protein sequence ID" value="CAE0456516.1"/>
    <property type="molecule type" value="Transcribed_RNA"/>
</dbReference>
<proteinExistence type="predicted"/>
<sequence length="255" mass="27698">MISIIALLFVASFSAETTNAFTVLTSTPFRTHTNLNQMQEIGDGENDSKRNFMLSSRREIFRIISGCVTFGALLSPTSSRAACLSGDPSPDCIGVYKVPIDDAIESYIDTPENCAKFAPDLNWVPIPQSPKSPKLAKEELLTMDARLQKTIALVQKGDLTNAGVEVLSIIPRVTVAGRVVVSHLESDSKTSMRALRYENAHYDVLSSLGSSDIVLGQAIAGRFGSITVAQIQVLEELNDAKASFKELLRAMPDDM</sequence>